<gene>
    <name evidence="2" type="ORF">BEN76_05890</name>
    <name evidence="3" type="ORF">RHP80_12695</name>
</gene>
<evidence type="ECO:0000313" key="2">
    <source>
        <dbReference type="EMBL" id="APV35574.1"/>
    </source>
</evidence>
<reference evidence="3" key="2">
    <citation type="submission" date="2023-09" db="EMBL/GenBank/DDBJ databases">
        <title>Acinetobacter soli.</title>
        <authorList>
            <person name="Kim B."/>
            <person name="Kim D."/>
            <person name="Park D."/>
        </authorList>
    </citation>
    <scope>NUCLEOTIDE SEQUENCE</scope>
    <source>
        <strain evidence="3">2023.05</strain>
    </source>
</reference>
<dbReference type="Proteomes" id="UP000185674">
    <property type="component" value="Chromosome"/>
</dbReference>
<dbReference type="RefSeq" id="WP_004937277.1">
    <property type="nucleotide sequence ID" value="NZ_BBNM01000004.1"/>
</dbReference>
<dbReference type="KEGG" id="asol:BEN76_05890"/>
<accession>A0A1P8EH93</accession>
<keyword evidence="1" id="KW-0732">Signal</keyword>
<proteinExistence type="predicted"/>
<dbReference type="Proteomes" id="UP001256400">
    <property type="component" value="Chromosome"/>
</dbReference>
<evidence type="ECO:0000313" key="4">
    <source>
        <dbReference type="Proteomes" id="UP000185674"/>
    </source>
</evidence>
<organism evidence="2 4">
    <name type="scientific">Acinetobacter soli</name>
    <dbReference type="NCBI Taxonomy" id="487316"/>
    <lineage>
        <taxon>Bacteria</taxon>
        <taxon>Pseudomonadati</taxon>
        <taxon>Pseudomonadota</taxon>
        <taxon>Gammaproteobacteria</taxon>
        <taxon>Moraxellales</taxon>
        <taxon>Moraxellaceae</taxon>
        <taxon>Acinetobacter</taxon>
    </lineage>
</organism>
<evidence type="ECO:0000313" key="3">
    <source>
        <dbReference type="EMBL" id="WND05051.1"/>
    </source>
</evidence>
<sequence>MPFNTDRFPLKNVAYVLMIGGWCTFAQAFPLSNCDAKSDTPLEGKICSGTFKSSRQALDSKFLTAYLVSDAPVQLLKDTHTLWLNQTKLCKTSQCIKQQFDVRSDELNTYTSLNQTLTQHFLKYDNGTLATSPVHLQVHQLSKDKIKIEGIAYRNPNNRSETQTVPFLAYTSPEKKNQIVDNEHDCAYTFNFQKSLLVVKTEQKGCERFTGIYRLYD</sequence>
<feature type="chain" id="PRO_5043148460" evidence="1">
    <location>
        <begin position="29"/>
        <end position="217"/>
    </location>
</feature>
<reference evidence="2 4" key="1">
    <citation type="submission" date="2016-08" db="EMBL/GenBank/DDBJ databases">
        <title>Complete genome sequence of Acinetobacter baylyi strain GFJ2.</title>
        <authorList>
            <person name="Tabata M."/>
            <person name="Kuboki S."/>
            <person name="Gibu N."/>
            <person name="Kinouchi Y."/>
            <person name="Vangnai A."/>
            <person name="Kasai D."/>
            <person name="Fukuda M."/>
        </authorList>
    </citation>
    <scope>NUCLEOTIDE SEQUENCE [LARGE SCALE GENOMIC DNA]</scope>
    <source>
        <strain evidence="2 4">GFJ2</strain>
    </source>
</reference>
<dbReference type="EMBL" id="CP134206">
    <property type="protein sequence ID" value="WND05051.1"/>
    <property type="molecule type" value="Genomic_DNA"/>
</dbReference>
<name>A0A1P8EH93_9GAMM</name>
<evidence type="ECO:0000256" key="1">
    <source>
        <dbReference type="SAM" id="SignalP"/>
    </source>
</evidence>
<feature type="signal peptide" evidence="1">
    <location>
        <begin position="1"/>
        <end position="28"/>
    </location>
</feature>
<dbReference type="EMBL" id="CP016896">
    <property type="protein sequence ID" value="APV35574.1"/>
    <property type="molecule type" value="Genomic_DNA"/>
</dbReference>
<dbReference type="eggNOG" id="COG4461">
    <property type="taxonomic scope" value="Bacteria"/>
</dbReference>
<dbReference type="AlphaFoldDB" id="A0A1P8EH93"/>
<protein>
    <submittedName>
        <fullName evidence="2">Uncharacterized protein</fullName>
    </submittedName>
</protein>
<dbReference type="GeneID" id="67511043"/>